<evidence type="ECO:0000313" key="3">
    <source>
        <dbReference type="EMBL" id="OGY47629.1"/>
    </source>
</evidence>
<keyword evidence="1" id="KW-0175">Coiled coil</keyword>
<evidence type="ECO:0000313" key="4">
    <source>
        <dbReference type="Proteomes" id="UP000178385"/>
    </source>
</evidence>
<keyword evidence="2" id="KW-1133">Transmembrane helix</keyword>
<dbReference type="EMBL" id="MHIG01000011">
    <property type="protein sequence ID" value="OGY47629.1"/>
    <property type="molecule type" value="Genomic_DNA"/>
</dbReference>
<name>A0A1G1Y5L1_9BACT</name>
<feature type="transmembrane region" description="Helical" evidence="2">
    <location>
        <begin position="20"/>
        <end position="40"/>
    </location>
</feature>
<gene>
    <name evidence="3" type="ORF">A2840_01255</name>
</gene>
<evidence type="ECO:0000256" key="1">
    <source>
        <dbReference type="SAM" id="Coils"/>
    </source>
</evidence>
<organism evidence="3 4">
    <name type="scientific">Candidatus Buchananbacteria bacterium RIFCSPHIGHO2_01_FULL_47_11b</name>
    <dbReference type="NCBI Taxonomy" id="1797537"/>
    <lineage>
        <taxon>Bacteria</taxon>
        <taxon>Candidatus Buchananiibacteriota</taxon>
    </lineage>
</organism>
<sequence>MASFKTRSARPQLPANQGAVPVVNLTLIGFVVVAVAVYLFQVNSLATKGYEIRELESQIKEVRQQNQQLQLAAAELESLESIKNKVAELNMVAVGKADFINAAPMVVAAAR</sequence>
<dbReference type="AlphaFoldDB" id="A0A1G1Y5L1"/>
<protein>
    <recommendedName>
        <fullName evidence="5">Cell division protein FtsL</fullName>
    </recommendedName>
</protein>
<keyword evidence="2" id="KW-0472">Membrane</keyword>
<dbReference type="Proteomes" id="UP000178385">
    <property type="component" value="Unassembled WGS sequence"/>
</dbReference>
<keyword evidence="2" id="KW-0812">Transmembrane</keyword>
<proteinExistence type="predicted"/>
<reference evidence="3 4" key="1">
    <citation type="journal article" date="2016" name="Nat. Commun.">
        <title>Thousands of microbial genomes shed light on interconnected biogeochemical processes in an aquifer system.</title>
        <authorList>
            <person name="Anantharaman K."/>
            <person name="Brown C.T."/>
            <person name="Hug L.A."/>
            <person name="Sharon I."/>
            <person name="Castelle C.J."/>
            <person name="Probst A.J."/>
            <person name="Thomas B.C."/>
            <person name="Singh A."/>
            <person name="Wilkins M.J."/>
            <person name="Karaoz U."/>
            <person name="Brodie E.L."/>
            <person name="Williams K.H."/>
            <person name="Hubbard S.S."/>
            <person name="Banfield J.F."/>
        </authorList>
    </citation>
    <scope>NUCLEOTIDE SEQUENCE [LARGE SCALE GENOMIC DNA]</scope>
</reference>
<evidence type="ECO:0000256" key="2">
    <source>
        <dbReference type="SAM" id="Phobius"/>
    </source>
</evidence>
<comment type="caution">
    <text evidence="3">The sequence shown here is derived from an EMBL/GenBank/DDBJ whole genome shotgun (WGS) entry which is preliminary data.</text>
</comment>
<feature type="coiled-coil region" evidence="1">
    <location>
        <begin position="45"/>
        <end position="82"/>
    </location>
</feature>
<accession>A0A1G1Y5L1</accession>
<evidence type="ECO:0008006" key="5">
    <source>
        <dbReference type="Google" id="ProtNLM"/>
    </source>
</evidence>